<sequence>MADRTIWVPSEIAFFNEVVNSFEDNTLESKWATIARGMISEQPKHLRGGVLFVQDPWPERLYTPQRVFLQWRTMQENEPNSACIRESALPEALEETKVAVQELERTLMSLEEAGVSIFSWQFVEGIEQELERLREIGEEFERLNELTVAKDAEEQAAKTKTEEDMQFERNLQTLERNLQRLEALGNLGELEFPLFSEGFVQAVEEELERLKELRKAKSRR</sequence>
<evidence type="ECO:0000256" key="1">
    <source>
        <dbReference type="SAM" id="Coils"/>
    </source>
</evidence>
<reference evidence="2" key="1">
    <citation type="submission" date="2020-10" db="EMBL/GenBank/DDBJ databases">
        <authorList>
            <person name="Kusch S."/>
        </authorList>
    </citation>
    <scope>NUCLEOTIDE SEQUENCE</scope>
    <source>
        <strain evidence="2">SwB9</strain>
    </source>
</reference>
<evidence type="ECO:0000313" key="3">
    <source>
        <dbReference type="Proteomes" id="UP000624404"/>
    </source>
</evidence>
<keyword evidence="1" id="KW-0175">Coiled coil</keyword>
<organism evidence="2 3">
    <name type="scientific">Sclerotinia trifoliorum</name>
    <dbReference type="NCBI Taxonomy" id="28548"/>
    <lineage>
        <taxon>Eukaryota</taxon>
        <taxon>Fungi</taxon>
        <taxon>Dikarya</taxon>
        <taxon>Ascomycota</taxon>
        <taxon>Pezizomycotina</taxon>
        <taxon>Leotiomycetes</taxon>
        <taxon>Helotiales</taxon>
        <taxon>Sclerotiniaceae</taxon>
        <taxon>Sclerotinia</taxon>
    </lineage>
</organism>
<keyword evidence="3" id="KW-1185">Reference proteome</keyword>
<evidence type="ECO:0000313" key="2">
    <source>
        <dbReference type="EMBL" id="CAD6447207.1"/>
    </source>
</evidence>
<gene>
    <name evidence="2" type="ORF">SCLTRI_LOCUS6999</name>
</gene>
<dbReference type="AlphaFoldDB" id="A0A8H2VYG2"/>
<dbReference type="EMBL" id="CAJHIA010000024">
    <property type="protein sequence ID" value="CAD6447207.1"/>
    <property type="molecule type" value="Genomic_DNA"/>
</dbReference>
<dbReference type="Proteomes" id="UP000624404">
    <property type="component" value="Unassembled WGS sequence"/>
</dbReference>
<proteinExistence type="predicted"/>
<comment type="caution">
    <text evidence="2">The sequence shown here is derived from an EMBL/GenBank/DDBJ whole genome shotgun (WGS) entry which is preliminary data.</text>
</comment>
<protein>
    <submittedName>
        <fullName evidence="2">0eceb1fb-63d3-4e52-8431-52711d048127-CDS</fullName>
    </submittedName>
</protein>
<feature type="coiled-coil region" evidence="1">
    <location>
        <begin position="93"/>
        <end position="220"/>
    </location>
</feature>
<accession>A0A8H2VYG2</accession>
<name>A0A8H2VYG2_9HELO</name>
<dbReference type="OrthoDB" id="3564793at2759"/>